<feature type="transmembrane region" description="Helical" evidence="3">
    <location>
        <begin position="175"/>
        <end position="202"/>
    </location>
</feature>
<accession>A0A840BQL1</accession>
<evidence type="ECO:0000256" key="3">
    <source>
        <dbReference type="SAM" id="Phobius"/>
    </source>
</evidence>
<keyword evidence="2" id="KW-0802">TPR repeat</keyword>
<feature type="transmembrane region" description="Helical" evidence="3">
    <location>
        <begin position="298"/>
        <end position="320"/>
    </location>
</feature>
<dbReference type="InterPro" id="IPR011990">
    <property type="entry name" value="TPR-like_helical_dom_sf"/>
</dbReference>
<evidence type="ECO:0000313" key="5">
    <source>
        <dbReference type="Proteomes" id="UP000561045"/>
    </source>
</evidence>
<feature type="transmembrane region" description="Helical" evidence="3">
    <location>
        <begin position="89"/>
        <end position="111"/>
    </location>
</feature>
<dbReference type="InterPro" id="IPR052346">
    <property type="entry name" value="O-mannosyl-transferase_TMTC"/>
</dbReference>
<dbReference type="RefSeq" id="WP_183634489.1">
    <property type="nucleotide sequence ID" value="NZ_BAABLE010000011.1"/>
</dbReference>
<feature type="transmembrane region" description="Helical" evidence="3">
    <location>
        <begin position="358"/>
        <end position="377"/>
    </location>
</feature>
<keyword evidence="3" id="KW-0472">Membrane</keyword>
<dbReference type="SUPFAM" id="SSF48452">
    <property type="entry name" value="TPR-like"/>
    <property type="match status" value="1"/>
</dbReference>
<organism evidence="4 5">
    <name type="scientific">Niveibacterium umoris</name>
    <dbReference type="NCBI Taxonomy" id="1193620"/>
    <lineage>
        <taxon>Bacteria</taxon>
        <taxon>Pseudomonadati</taxon>
        <taxon>Pseudomonadota</taxon>
        <taxon>Betaproteobacteria</taxon>
        <taxon>Rhodocyclales</taxon>
        <taxon>Rhodocyclaceae</taxon>
        <taxon>Niveibacterium</taxon>
    </lineage>
</organism>
<feature type="transmembrane region" description="Helical" evidence="3">
    <location>
        <begin position="264"/>
        <end position="286"/>
    </location>
</feature>
<evidence type="ECO:0000256" key="1">
    <source>
        <dbReference type="ARBA" id="ARBA00022737"/>
    </source>
</evidence>
<sequence>MLKSALSRLPKSLLFALPLVLVAMAYWGVLSCDYVWDDRPAYADNPFVRQAGDFFAAVLRPALPGTSYFRPLVLASFILEFRAFGAQPWISHAVSLALHLFNTFMLAWVVASVVRDEQRYKCAALAALVYGLHPAMIEPVAWVSGRFDLMVVSFTLMMCWAGLNLSGWRRNLSAGLLYLCACFCKEMAALAPLILFALIGLQERHPFSLRAWWAVLKDQRRLLLWLSLLLAGVLYLALRVRFIEGVMHVDSELTSALTSLGSRAGFVGATLLFYVKLIVFPFLQISPLHPLEAAAGRPVVPVAEGLAALGALLALAIWLVRRRSRWAWFLVAWVAAMLPVANIIPLTIFGNIGHERFLALPMTIVALWVATLARPLFAAPATTIARTAAYMAAGIWGGAALLTAWATVPKWQSDYSLWSWVYKTHADRPFVQLNLLNAAVMAGDLETARQVIARVGETRNLSIRLLTGVVAVRSGEFERGIALLDDVMASQPLPVGGADQRSGGGSAQAMPLGLRDQYAWWVTQGYGARAEAHLELGRYAQALSDLDWVRRYAPDYAPGYLLASVALYGLDRLDDGDRAYQQAEQFYFVEKRADVDRFRVQAVVRLCSASTGRPDTVCRAFASRFPEQFKGMSR</sequence>
<dbReference type="PROSITE" id="PS51257">
    <property type="entry name" value="PROKAR_LIPOPROTEIN"/>
    <property type="match status" value="1"/>
</dbReference>
<dbReference type="PANTHER" id="PTHR44227:SF3">
    <property type="entry name" value="PROTEIN O-MANNOSYL-TRANSFERASE TMTC4"/>
    <property type="match status" value="1"/>
</dbReference>
<name>A0A840BQL1_9RHOO</name>
<dbReference type="AlphaFoldDB" id="A0A840BQL1"/>
<evidence type="ECO:0000313" key="4">
    <source>
        <dbReference type="EMBL" id="MBB4012707.1"/>
    </source>
</evidence>
<keyword evidence="3" id="KW-1133">Transmembrane helix</keyword>
<protein>
    <recommendedName>
        <fullName evidence="6">Glycosyltransferase RgtA/B/C/D-like domain-containing protein</fullName>
    </recommendedName>
</protein>
<dbReference type="EMBL" id="JACIET010000001">
    <property type="protein sequence ID" value="MBB4012707.1"/>
    <property type="molecule type" value="Genomic_DNA"/>
</dbReference>
<proteinExistence type="predicted"/>
<feature type="transmembrane region" description="Helical" evidence="3">
    <location>
        <begin position="389"/>
        <end position="408"/>
    </location>
</feature>
<dbReference type="Gene3D" id="1.25.40.10">
    <property type="entry name" value="Tetratricopeptide repeat domain"/>
    <property type="match status" value="1"/>
</dbReference>
<evidence type="ECO:0000256" key="2">
    <source>
        <dbReference type="ARBA" id="ARBA00022803"/>
    </source>
</evidence>
<gene>
    <name evidence="4" type="ORF">GGR36_002015</name>
</gene>
<feature type="transmembrane region" description="Helical" evidence="3">
    <location>
        <begin position="123"/>
        <end position="143"/>
    </location>
</feature>
<keyword evidence="5" id="KW-1185">Reference proteome</keyword>
<feature type="transmembrane region" description="Helical" evidence="3">
    <location>
        <begin position="149"/>
        <end position="168"/>
    </location>
</feature>
<keyword evidence="1" id="KW-0677">Repeat</keyword>
<evidence type="ECO:0008006" key="6">
    <source>
        <dbReference type="Google" id="ProtNLM"/>
    </source>
</evidence>
<keyword evidence="3" id="KW-0812">Transmembrane</keyword>
<dbReference type="Proteomes" id="UP000561045">
    <property type="component" value="Unassembled WGS sequence"/>
</dbReference>
<reference evidence="4 5" key="1">
    <citation type="submission" date="2020-08" db="EMBL/GenBank/DDBJ databases">
        <title>Genomic Encyclopedia of Type Strains, Phase IV (KMG-IV): sequencing the most valuable type-strain genomes for metagenomic binning, comparative biology and taxonomic classification.</title>
        <authorList>
            <person name="Goeker M."/>
        </authorList>
    </citation>
    <scope>NUCLEOTIDE SEQUENCE [LARGE SCALE GENOMIC DNA]</scope>
    <source>
        <strain evidence="4 5">DSM 106739</strain>
    </source>
</reference>
<comment type="caution">
    <text evidence="4">The sequence shown here is derived from an EMBL/GenBank/DDBJ whole genome shotgun (WGS) entry which is preliminary data.</text>
</comment>
<feature type="transmembrane region" description="Helical" evidence="3">
    <location>
        <begin position="222"/>
        <end position="243"/>
    </location>
</feature>
<feature type="transmembrane region" description="Helical" evidence="3">
    <location>
        <begin position="327"/>
        <end position="352"/>
    </location>
</feature>
<dbReference type="PANTHER" id="PTHR44227">
    <property type="match status" value="1"/>
</dbReference>